<dbReference type="Gene3D" id="1.10.418.40">
    <property type="entry name" value="Autophagy protein 6/Beclin 1"/>
    <property type="match status" value="1"/>
</dbReference>
<evidence type="ECO:0000256" key="2">
    <source>
        <dbReference type="SAM" id="Coils"/>
    </source>
</evidence>
<dbReference type="InterPro" id="IPR007243">
    <property type="entry name" value="Atg6/Beclin"/>
</dbReference>
<dbReference type="GO" id="GO:0006995">
    <property type="term" value="P:cellular response to nitrogen starvation"/>
    <property type="evidence" value="ECO:0007669"/>
    <property type="project" value="TreeGrafter"/>
</dbReference>
<sequence>MKNADDPILKCQNCQLPLEIDSSLLDLSLAQRDMLVNFSNDYSPSTYKIPNDRLQRLNKVVSPTELNLQSSVLDSYVFLQGSSNEETSTNQTSLDTSAQTTFREEDSGDEPDENQPSHPTARTLSTQVTALANVFNVLSSKTNIDYPVCEDCCNILIQRLRSEYDDAIKERDTYKQFLSRIEKQKIISSSDSPDVTSEEINRLKNEREELFQELLQLEQQDEDLDEEIAVLEADLELKKQHEEKELKKKNIEDLEQLEFSKEVRSLKNQYELTLNNLDKLRKINIYNETFKISHEGPFGVINGLRIGGFDNATVPWNEINAALGQIILLLATISARLKMKLEGYKLQPMGSFSTISKFNQESQEWETYDVFSNENFKLGRFLRKETNFDKAMESILSVIQQMALWLSRSAAETNEIFSNSSRNDVGLDLPYLMHKDKINGNSVKLFGAKPNMEWTIAMKFLLTNAKWLLAYSSSRLV</sequence>
<organism evidence="6 7">
    <name type="scientific">Zygosaccharomyces bailii (strain CLIB 213 / ATCC 58445 / CBS 680 / BCRC 21525 / NBRC 1098 / NCYC 1416 / NRRL Y-2227)</name>
    <dbReference type="NCBI Taxonomy" id="1333698"/>
    <lineage>
        <taxon>Eukaryota</taxon>
        <taxon>Fungi</taxon>
        <taxon>Dikarya</taxon>
        <taxon>Ascomycota</taxon>
        <taxon>Saccharomycotina</taxon>
        <taxon>Saccharomycetes</taxon>
        <taxon>Saccharomycetales</taxon>
        <taxon>Saccharomycetaceae</taxon>
        <taxon>Zygosaccharomyces</taxon>
    </lineage>
</organism>
<name>A0A8J2TC49_ZYGB2</name>
<accession>A0A8J2TC49</accession>
<dbReference type="GO" id="GO:0045324">
    <property type="term" value="P:late endosome to vacuole transport"/>
    <property type="evidence" value="ECO:0007669"/>
    <property type="project" value="TreeGrafter"/>
</dbReference>
<dbReference type="PANTHER" id="PTHR12768">
    <property type="entry name" value="BECLIN 1"/>
    <property type="match status" value="1"/>
</dbReference>
<dbReference type="Pfam" id="PF04111">
    <property type="entry name" value="APG6"/>
    <property type="match status" value="1"/>
</dbReference>
<feature type="domain" description="Atg6 BARA" evidence="4">
    <location>
        <begin position="280"/>
        <end position="473"/>
    </location>
</feature>
<evidence type="ECO:0000259" key="4">
    <source>
        <dbReference type="Pfam" id="PF04111"/>
    </source>
</evidence>
<dbReference type="GO" id="GO:0034271">
    <property type="term" value="C:phosphatidylinositol 3-kinase complex, class III, type I"/>
    <property type="evidence" value="ECO:0007669"/>
    <property type="project" value="TreeGrafter"/>
</dbReference>
<dbReference type="AlphaFoldDB" id="A0A8J2TC49"/>
<keyword evidence="7" id="KW-1185">Reference proteome</keyword>
<dbReference type="EMBL" id="HG316463">
    <property type="protein sequence ID" value="CDF91266.1"/>
    <property type="molecule type" value="Genomic_DNA"/>
</dbReference>
<reference evidence="7" key="1">
    <citation type="journal article" date="2013" name="Genome Announc.">
        <title>Genome sequence of the food spoilage yeast Zygosaccharomyces bailii CLIB 213(T).</title>
        <authorList>
            <person name="Galeote V."/>
            <person name="Bigey F."/>
            <person name="Devillers H."/>
            <person name="Neuveglise C."/>
            <person name="Dequin S."/>
        </authorList>
    </citation>
    <scope>NUCLEOTIDE SEQUENCE [LARGE SCALE GENOMIC DNA]</scope>
    <source>
        <strain evidence="7">CLIB 213 / ATCC 58445 / CBS 680 / CCRC 21525 / NBRC 1098 / NCYC 1416 / NRRL Y-2227</strain>
    </source>
</reference>
<dbReference type="GO" id="GO:0000045">
    <property type="term" value="P:autophagosome assembly"/>
    <property type="evidence" value="ECO:0007669"/>
    <property type="project" value="TreeGrafter"/>
</dbReference>
<evidence type="ECO:0000313" key="7">
    <source>
        <dbReference type="Proteomes" id="UP000019375"/>
    </source>
</evidence>
<evidence type="ECO:0000313" key="6">
    <source>
        <dbReference type="EMBL" id="CDF91266.1"/>
    </source>
</evidence>
<dbReference type="InterPro" id="IPR041691">
    <property type="entry name" value="Atg6/beclin_CC"/>
</dbReference>
<feature type="compositionally biased region" description="Low complexity" evidence="3">
    <location>
        <begin position="84"/>
        <end position="93"/>
    </location>
</feature>
<keyword evidence="2" id="KW-0175">Coiled coil</keyword>
<dbReference type="GO" id="GO:0030674">
    <property type="term" value="F:protein-macromolecule adaptor activity"/>
    <property type="evidence" value="ECO:0007669"/>
    <property type="project" value="TreeGrafter"/>
</dbReference>
<feature type="region of interest" description="Disordered" evidence="3">
    <location>
        <begin position="84"/>
        <end position="120"/>
    </location>
</feature>
<dbReference type="InterPro" id="IPR038274">
    <property type="entry name" value="Atg6/Beclin_C_sf"/>
</dbReference>
<dbReference type="InterPro" id="IPR040455">
    <property type="entry name" value="Atg6_BARA"/>
</dbReference>
<proteinExistence type="inferred from homology"/>
<dbReference type="OrthoDB" id="20368at2759"/>
<dbReference type="PANTHER" id="PTHR12768:SF4">
    <property type="entry name" value="BECLIN-1"/>
    <property type="match status" value="1"/>
</dbReference>
<dbReference type="GO" id="GO:0000423">
    <property type="term" value="P:mitophagy"/>
    <property type="evidence" value="ECO:0007669"/>
    <property type="project" value="TreeGrafter"/>
</dbReference>
<dbReference type="GO" id="GO:0043548">
    <property type="term" value="F:phosphatidylinositol 3-kinase binding"/>
    <property type="evidence" value="ECO:0007669"/>
    <property type="project" value="TreeGrafter"/>
</dbReference>
<dbReference type="GO" id="GO:0000407">
    <property type="term" value="C:phagophore assembly site"/>
    <property type="evidence" value="ECO:0007669"/>
    <property type="project" value="TreeGrafter"/>
</dbReference>
<dbReference type="Gene3D" id="6.10.250.3110">
    <property type="match status" value="1"/>
</dbReference>
<dbReference type="GO" id="GO:0034272">
    <property type="term" value="C:phosphatidylinositol 3-kinase complex, class III, type II"/>
    <property type="evidence" value="ECO:0007669"/>
    <property type="project" value="TreeGrafter"/>
</dbReference>
<feature type="domain" description="Atg6/beclin coiled-coil" evidence="5">
    <location>
        <begin position="147"/>
        <end position="277"/>
    </location>
</feature>
<comment type="similarity">
    <text evidence="1">Belongs to the beclin family.</text>
</comment>
<protein>
    <submittedName>
        <fullName evidence="6">ZYBA0S10-03444g1_1</fullName>
    </submittedName>
</protein>
<gene>
    <name evidence="6" type="ORF">BN860_03444g</name>
</gene>
<dbReference type="Pfam" id="PF17675">
    <property type="entry name" value="APG6_N"/>
    <property type="match status" value="1"/>
</dbReference>
<feature type="coiled-coil region" evidence="2">
    <location>
        <begin position="200"/>
        <end position="283"/>
    </location>
</feature>
<evidence type="ECO:0000256" key="1">
    <source>
        <dbReference type="ARBA" id="ARBA00005965"/>
    </source>
</evidence>
<evidence type="ECO:0000259" key="5">
    <source>
        <dbReference type="Pfam" id="PF17675"/>
    </source>
</evidence>
<dbReference type="Proteomes" id="UP000019375">
    <property type="component" value="Unassembled WGS sequence"/>
</dbReference>
<evidence type="ECO:0000256" key="3">
    <source>
        <dbReference type="SAM" id="MobiDB-lite"/>
    </source>
</evidence>